<accession>A0A0V0QJJ5</accession>
<feature type="chain" id="PRO_5006867459" description="Phytanoyl-CoA dioxygenase" evidence="1">
    <location>
        <begin position="17"/>
        <end position="504"/>
    </location>
</feature>
<comment type="caution">
    <text evidence="2">The sequence shown here is derived from an EMBL/GenBank/DDBJ whole genome shotgun (WGS) entry which is preliminary data.</text>
</comment>
<dbReference type="AlphaFoldDB" id="A0A0V0QJJ5"/>
<evidence type="ECO:0000313" key="2">
    <source>
        <dbReference type="EMBL" id="KRX02441.1"/>
    </source>
</evidence>
<protein>
    <recommendedName>
        <fullName evidence="4">Phytanoyl-CoA dioxygenase</fullName>
    </recommendedName>
</protein>
<name>A0A0V0QJJ5_PSEPJ</name>
<organism evidence="2 3">
    <name type="scientific">Pseudocohnilembus persalinus</name>
    <name type="common">Ciliate</name>
    <dbReference type="NCBI Taxonomy" id="266149"/>
    <lineage>
        <taxon>Eukaryota</taxon>
        <taxon>Sar</taxon>
        <taxon>Alveolata</taxon>
        <taxon>Ciliophora</taxon>
        <taxon>Intramacronucleata</taxon>
        <taxon>Oligohymenophorea</taxon>
        <taxon>Scuticociliatia</taxon>
        <taxon>Philasterida</taxon>
        <taxon>Pseudocohnilembidae</taxon>
        <taxon>Pseudocohnilembus</taxon>
    </lineage>
</organism>
<keyword evidence="3" id="KW-1185">Reference proteome</keyword>
<evidence type="ECO:0008006" key="4">
    <source>
        <dbReference type="Google" id="ProtNLM"/>
    </source>
</evidence>
<gene>
    <name evidence="2" type="ORF">PPERSA_10058</name>
</gene>
<feature type="signal peptide" evidence="1">
    <location>
        <begin position="1"/>
        <end position="16"/>
    </location>
</feature>
<dbReference type="OMA" id="CTINTFT"/>
<keyword evidence="1" id="KW-0732">Signal</keyword>
<evidence type="ECO:0000313" key="3">
    <source>
        <dbReference type="Proteomes" id="UP000054937"/>
    </source>
</evidence>
<sequence length="504" mass="59108">MKYILLILIALSLANCFFKPNSTDQYDEQKLQNDQKFAFTPVHKSYNVEKTANPINSGIYICDQAKRQNILKSGNIKIFAEQNREKIKNFAHRMNTEEIFKKQNVFKQMLDAKPTEVINMNGSPEFFARLKIQAQKKADLQNKINQVDFNARAPLHPFHTDFFFSPLFTPDAFEFLINNRQLVLEVFPDVNQCTINTFTVAPNQYAYGVHNDVAIGFAFANAIKNSEVLPNKYYGFHTALGHEIIDGKLNQPFNIFEKIPSKSYTPYYAYDHIRRNADNYEEIQDELEAAVYIRYHPNEVDQFISAGNYIQTKMIESDYCRLSNQEDAHGTVWPLAPGQALYFDTYKYHGGLLHKADEYRTTVNMKCTDQYKPFSKETIEQEINLINPNFFQSQVINNKNADCLFKIFGYEDTNDFLKLFFGDKYEEGKTSLKDIPEMHSGIFGYEMRNEERINFIYEGIKRHNERNKAFFEQDEYQISDEVLQCMEQYYEDAYQKEEHKHVEL</sequence>
<dbReference type="EMBL" id="LDAU01000155">
    <property type="protein sequence ID" value="KRX02441.1"/>
    <property type="molecule type" value="Genomic_DNA"/>
</dbReference>
<dbReference type="Proteomes" id="UP000054937">
    <property type="component" value="Unassembled WGS sequence"/>
</dbReference>
<evidence type="ECO:0000256" key="1">
    <source>
        <dbReference type="SAM" id="SignalP"/>
    </source>
</evidence>
<reference evidence="2 3" key="1">
    <citation type="journal article" date="2015" name="Sci. Rep.">
        <title>Genome of the facultative scuticociliatosis pathogen Pseudocohnilembus persalinus provides insight into its virulence through horizontal gene transfer.</title>
        <authorList>
            <person name="Xiong J."/>
            <person name="Wang G."/>
            <person name="Cheng J."/>
            <person name="Tian M."/>
            <person name="Pan X."/>
            <person name="Warren A."/>
            <person name="Jiang C."/>
            <person name="Yuan D."/>
            <person name="Miao W."/>
        </authorList>
    </citation>
    <scope>NUCLEOTIDE SEQUENCE [LARGE SCALE GENOMIC DNA]</scope>
    <source>
        <strain evidence="2">36N120E</strain>
    </source>
</reference>
<proteinExistence type="predicted"/>
<dbReference type="InParanoid" id="A0A0V0QJJ5"/>